<dbReference type="Pfam" id="PF20990">
    <property type="entry name" value="DUF2207_C"/>
    <property type="match status" value="1"/>
</dbReference>
<evidence type="ECO:0000259" key="2">
    <source>
        <dbReference type="Pfam" id="PF09972"/>
    </source>
</evidence>
<keyword evidence="1" id="KW-0472">Membrane</keyword>
<name>A0A2H4U739_METSM</name>
<evidence type="ECO:0000256" key="1">
    <source>
        <dbReference type="SAM" id="Phobius"/>
    </source>
</evidence>
<feature type="transmembrane region" description="Helical" evidence="1">
    <location>
        <begin position="249"/>
        <end position="268"/>
    </location>
</feature>
<keyword evidence="1" id="KW-0812">Transmembrane</keyword>
<feature type="domain" description="Predicted membrane protein YciQ-like C-terminal" evidence="3">
    <location>
        <begin position="282"/>
        <end position="532"/>
    </location>
</feature>
<dbReference type="AlphaFoldDB" id="A0A2H4U739"/>
<dbReference type="Proteomes" id="UP000232133">
    <property type="component" value="Chromosome"/>
</dbReference>
<dbReference type="InterPro" id="IPR018702">
    <property type="entry name" value="DUF2207"/>
</dbReference>
<evidence type="ECO:0000313" key="4">
    <source>
        <dbReference type="EMBL" id="ATZ59936.1"/>
    </source>
</evidence>
<dbReference type="InterPro" id="IPR048389">
    <property type="entry name" value="YciQ-like_C"/>
</dbReference>
<keyword evidence="1" id="KW-1133">Transmembrane helix</keyword>
<evidence type="ECO:0008006" key="6">
    <source>
        <dbReference type="Google" id="ProtNLM"/>
    </source>
</evidence>
<dbReference type="PROSITE" id="PS51257">
    <property type="entry name" value="PROKAR_LIPOPROTEIN"/>
    <property type="match status" value="1"/>
</dbReference>
<dbReference type="GeneID" id="71695539"/>
<organism evidence="4 5">
    <name type="scientific">Methanobrevibacter smithii</name>
    <dbReference type="NCBI Taxonomy" id="2173"/>
    <lineage>
        <taxon>Archaea</taxon>
        <taxon>Methanobacteriati</taxon>
        <taxon>Methanobacteriota</taxon>
        <taxon>Methanomada group</taxon>
        <taxon>Methanobacteria</taxon>
        <taxon>Methanobacteriales</taxon>
        <taxon>Methanobacteriaceae</taxon>
        <taxon>Methanobrevibacter</taxon>
    </lineage>
</organism>
<feature type="transmembrane region" description="Helical" evidence="1">
    <location>
        <begin position="419"/>
        <end position="439"/>
    </location>
</feature>
<gene>
    <name evidence="4" type="ORF">BK798_05625</name>
</gene>
<dbReference type="Pfam" id="PF09972">
    <property type="entry name" value="DUF2207"/>
    <property type="match status" value="1"/>
</dbReference>
<evidence type="ECO:0000313" key="5">
    <source>
        <dbReference type="Proteomes" id="UP000232133"/>
    </source>
</evidence>
<protein>
    <recommendedName>
        <fullName evidence="6">DUF2207 domain-containing protein</fullName>
    </recommendedName>
</protein>
<feature type="domain" description="DUF2207" evidence="2">
    <location>
        <begin position="33"/>
        <end position="210"/>
    </location>
</feature>
<sequence>MVNKKIVTIFLLLFLITSTISCVYADDDDRSYSITQALVDIIVDTNGMLHINETFDYSFDGTFNGVYRDIPLKEGESISNIHVSAEGAYTKVEQHQEDGTQHIKIYLYSDAAKTQPISDTNVKVHISYDMKNVVTVYQDTASLQYQLWGDQWAVGVDELITTIHLPNDNGNEYWLNPTKYTKTSSLDGNTITSTSNYIDSGNFYEIEVLMPESDFANSPNAIHIDKAAKKEIEQRYNDYQANEKMWDNIGSLIGILFIISPVIPFFIYRKYGVEPKVNYEGIYERDLPSNDPPAVVNALIQKRDNIGTPDLKGFEATIMDLINRKIFKIKSNEEKHLIIELDETNYDSLTLDEKDVFDIFKTIAKDNLLDLSNVKDYLSDEHNAEWFNNRIKSWKNDVAYEHLSKSRLKQFFNNEGNKIATYYSIACIIIGVLFGSLFYLENGLNTTGGTIGLIGSVFLFISGFVIYMLPEDIFGQWTKEGRLYMLKWKNFKKFLSDNSLMKEHPPESIVIWNQYLVYATALGVADKVYESMKLHVGEGNIDDDYLDSYYYYGTGYYMMHNAIDTGIQTANANSDSSGFGGVGGGSGGGGGGAF</sequence>
<dbReference type="RefSeq" id="WP_100815567.1">
    <property type="nucleotide sequence ID" value="NZ_AP025586.1"/>
</dbReference>
<feature type="transmembrane region" description="Helical" evidence="1">
    <location>
        <begin position="451"/>
        <end position="469"/>
    </location>
</feature>
<evidence type="ECO:0000259" key="3">
    <source>
        <dbReference type="Pfam" id="PF20990"/>
    </source>
</evidence>
<dbReference type="EMBL" id="CP017803">
    <property type="protein sequence ID" value="ATZ59936.1"/>
    <property type="molecule type" value="Genomic_DNA"/>
</dbReference>
<accession>A0A2H4U739</accession>
<reference evidence="4 5" key="1">
    <citation type="submission" date="2016-10" db="EMBL/GenBank/DDBJ databases">
        <authorList>
            <person name="Varghese N."/>
        </authorList>
    </citation>
    <scope>NUCLEOTIDE SEQUENCE [LARGE SCALE GENOMIC DNA]</scope>
    <source>
        <strain evidence="4 5">KB11</strain>
    </source>
</reference>
<proteinExistence type="predicted"/>